<protein>
    <submittedName>
        <fullName evidence="2">GMP synthase (Glutamine-hydrolysing)</fullName>
    </submittedName>
</protein>
<dbReference type="GO" id="GO:0005524">
    <property type="term" value="F:ATP binding"/>
    <property type="evidence" value="ECO:0007669"/>
    <property type="project" value="InterPro"/>
</dbReference>
<organism evidence="2 3">
    <name type="scientific">Streptococcus equinus</name>
    <name type="common">Streptococcus bovis</name>
    <dbReference type="NCBI Taxonomy" id="1335"/>
    <lineage>
        <taxon>Bacteria</taxon>
        <taxon>Bacillati</taxon>
        <taxon>Bacillota</taxon>
        <taxon>Bacilli</taxon>
        <taxon>Lactobacillales</taxon>
        <taxon>Streptococcaceae</taxon>
        <taxon>Streptococcus</taxon>
    </lineage>
</organism>
<accession>A0A239RHM4</accession>
<dbReference type="Proteomes" id="UP000214649">
    <property type="component" value="Unassembled WGS sequence"/>
</dbReference>
<sequence>LQKISVRIVNEVDHVNRIVYDITSKPPATVEWE</sequence>
<dbReference type="GO" id="GO:0003922">
    <property type="term" value="F:GMP synthase (glutamine-hydrolyzing) activity"/>
    <property type="evidence" value="ECO:0007669"/>
    <property type="project" value="InterPro"/>
</dbReference>
<dbReference type="SUPFAM" id="SSF54810">
    <property type="entry name" value="GMP synthetase C-terminal dimerisation domain"/>
    <property type="match status" value="1"/>
</dbReference>
<dbReference type="EMBL" id="FZRA01000008">
    <property type="protein sequence ID" value="SNU09515.1"/>
    <property type="molecule type" value="Genomic_DNA"/>
</dbReference>
<proteinExistence type="predicted"/>
<dbReference type="Gene3D" id="3.30.300.10">
    <property type="match status" value="1"/>
</dbReference>
<feature type="non-terminal residue" evidence="2">
    <location>
        <position position="1"/>
    </location>
</feature>
<dbReference type="Pfam" id="PF00958">
    <property type="entry name" value="GMP_synt_C"/>
    <property type="match status" value="1"/>
</dbReference>
<gene>
    <name evidence="2" type="ORF">SAMN05216470_1865</name>
</gene>
<name>A0A239RHM4_STREI</name>
<feature type="domain" description="GMP synthase C-terminal" evidence="1">
    <location>
        <begin position="1"/>
        <end position="32"/>
    </location>
</feature>
<evidence type="ECO:0000259" key="1">
    <source>
        <dbReference type="Pfam" id="PF00958"/>
    </source>
</evidence>
<evidence type="ECO:0000313" key="3">
    <source>
        <dbReference type="Proteomes" id="UP000214649"/>
    </source>
</evidence>
<dbReference type="AlphaFoldDB" id="A0A239RHM4"/>
<dbReference type="RefSeq" id="WP_142377746.1">
    <property type="nucleotide sequence ID" value="NZ_FZRA01000008.1"/>
</dbReference>
<evidence type="ECO:0000313" key="2">
    <source>
        <dbReference type="EMBL" id="SNU09515.1"/>
    </source>
</evidence>
<reference evidence="2 3" key="1">
    <citation type="submission" date="2017-07" db="EMBL/GenBank/DDBJ databases">
        <authorList>
            <person name="Sun Z.S."/>
            <person name="Albrecht U."/>
            <person name="Echele G."/>
            <person name="Lee C.C."/>
        </authorList>
    </citation>
    <scope>NUCLEOTIDE SEQUENCE [LARGE SCALE GENOMIC DNA]</scope>
    <source>
        <strain evidence="2 3">AR3</strain>
    </source>
</reference>
<dbReference type="InterPro" id="IPR001674">
    <property type="entry name" value="GMP_synth_C"/>
</dbReference>